<dbReference type="AlphaFoldDB" id="A0A940X551"/>
<gene>
    <name evidence="1" type="ORF">J5837_14450</name>
</gene>
<reference evidence="1" key="2">
    <citation type="submission" date="2021-03" db="EMBL/GenBank/DDBJ databases">
        <authorList>
            <person name="Cao W."/>
        </authorList>
    </citation>
    <scope>NUCLEOTIDE SEQUENCE</scope>
    <source>
        <strain evidence="1">110414</strain>
    </source>
</reference>
<keyword evidence="2" id="KW-1185">Reference proteome</keyword>
<reference evidence="1" key="1">
    <citation type="journal article" date="2016" name="Int. J. Syst. Evol. Microbiol.">
        <title>Pseudoxanthomonas helianthi sp. nov., isolated from roots of Jerusalem artichoke (Helianthus tuberosus).</title>
        <authorList>
            <person name="Kittiwongwattana C."/>
            <person name="Thawai C."/>
        </authorList>
    </citation>
    <scope>NUCLEOTIDE SEQUENCE</scope>
    <source>
        <strain evidence="1">110414</strain>
    </source>
</reference>
<dbReference type="RefSeq" id="WP_210537461.1">
    <property type="nucleotide sequence ID" value="NZ_JAGKTC010000003.1"/>
</dbReference>
<evidence type="ECO:0000313" key="2">
    <source>
        <dbReference type="Proteomes" id="UP000673447"/>
    </source>
</evidence>
<sequence length="221" mass="24843">MTASTALDSFLDKWRERWPEWPVAETFVPPARRQLAVAWFALLQEFEDAMNIAGDPLPANAKLGWWSEELRDWSRRRSRHPLGRLLEPHAAPWAELADALPVLGMLREPWPDLDAAFVRVQPLAKAIAAVEAALFGGRADEAVAQAIGAQWLAARMSGAGQGGDLPGLLERWPPRFAASLPRRLWALLARDRVQARVRSGDEPRRISRLRLLWRAWNAARG</sequence>
<name>A0A940X551_9GAMM</name>
<evidence type="ECO:0000313" key="1">
    <source>
        <dbReference type="EMBL" id="MBP3985610.1"/>
    </source>
</evidence>
<dbReference type="EMBL" id="JAGKTC010000003">
    <property type="protein sequence ID" value="MBP3985610.1"/>
    <property type="molecule type" value="Genomic_DNA"/>
</dbReference>
<comment type="caution">
    <text evidence="1">The sequence shown here is derived from an EMBL/GenBank/DDBJ whole genome shotgun (WGS) entry which is preliminary data.</text>
</comment>
<organism evidence="1 2">
    <name type="scientific">Pseudoxanthomonas helianthi</name>
    <dbReference type="NCBI Taxonomy" id="1453541"/>
    <lineage>
        <taxon>Bacteria</taxon>
        <taxon>Pseudomonadati</taxon>
        <taxon>Pseudomonadota</taxon>
        <taxon>Gammaproteobacteria</taxon>
        <taxon>Lysobacterales</taxon>
        <taxon>Lysobacteraceae</taxon>
        <taxon>Pseudoxanthomonas</taxon>
    </lineage>
</organism>
<dbReference type="Proteomes" id="UP000673447">
    <property type="component" value="Unassembled WGS sequence"/>
</dbReference>
<accession>A0A940X551</accession>
<proteinExistence type="predicted"/>
<protein>
    <submittedName>
        <fullName evidence="1">Phytoene/squalene synthase family protein</fullName>
    </submittedName>
</protein>